<dbReference type="RefSeq" id="WP_061426571.1">
    <property type="nucleotide sequence ID" value="NZ_CATNXK010000001.1"/>
</dbReference>
<sequence>MLGGVLGGLLIAWILSIFNFDRMFINTLYELLGLSISTDAYYVIFALLGAISSIMKKED</sequence>
<dbReference type="Proteomes" id="UP000070260">
    <property type="component" value="Chromosome"/>
</dbReference>
<feature type="transmembrane region" description="Helical" evidence="1">
    <location>
        <begin position="31"/>
        <end position="55"/>
    </location>
</feature>
<protein>
    <submittedName>
        <fullName evidence="2">Uncharacterized protein</fullName>
    </submittedName>
</protein>
<dbReference type="PATRIC" id="fig|1502.177.peg.745"/>
<evidence type="ECO:0000313" key="3">
    <source>
        <dbReference type="Proteomes" id="UP000070260"/>
    </source>
</evidence>
<dbReference type="EMBL" id="CP010994">
    <property type="protein sequence ID" value="AMN34907.1"/>
    <property type="molecule type" value="Genomic_DNA"/>
</dbReference>
<accession>A0A127EG52</accession>
<dbReference type="AlphaFoldDB" id="A0A127EG52"/>
<feature type="transmembrane region" description="Helical" evidence="1">
    <location>
        <begin position="6"/>
        <end position="24"/>
    </location>
</feature>
<organism evidence="2 3">
    <name type="scientific">Clostridium perfringens</name>
    <dbReference type="NCBI Taxonomy" id="1502"/>
    <lineage>
        <taxon>Bacteria</taxon>
        <taxon>Bacillati</taxon>
        <taxon>Bacillota</taxon>
        <taxon>Clostridia</taxon>
        <taxon>Eubacteriales</taxon>
        <taxon>Clostridiaceae</taxon>
        <taxon>Clostridium</taxon>
    </lineage>
</organism>
<keyword evidence="1" id="KW-0812">Transmembrane</keyword>
<evidence type="ECO:0000313" key="2">
    <source>
        <dbReference type="EMBL" id="AMN34907.1"/>
    </source>
</evidence>
<proteinExistence type="predicted"/>
<keyword evidence="1" id="KW-0472">Membrane</keyword>
<dbReference type="OrthoDB" id="2454720at2"/>
<gene>
    <name evidence="2" type="ORF">JFP838_03795</name>
</gene>
<keyword evidence="1" id="KW-1133">Transmembrane helix</keyword>
<reference evidence="2 3" key="1">
    <citation type="journal article" date="2016" name="PLoS ONE">
        <title>Plasmid Characterization and Chromosome Analysis of Two netF+ Clostridium perfringens Isolates Associated with Foal and Canine Necrotizing Enteritis.</title>
        <authorList>
            <person name="Mehdizadeh Gohari I."/>
            <person name="Kropinski A.M."/>
            <person name="Weese S.J."/>
            <person name="Parreira V.R."/>
            <person name="Whitehead A.E."/>
            <person name="Boerlin P."/>
            <person name="Prescott J.F."/>
        </authorList>
    </citation>
    <scope>NUCLEOTIDE SEQUENCE [LARGE SCALE GENOMIC DNA]</scope>
    <source>
        <strain evidence="2 3">JP838</strain>
    </source>
</reference>
<evidence type="ECO:0000256" key="1">
    <source>
        <dbReference type="SAM" id="Phobius"/>
    </source>
</evidence>
<name>A0A127EG52_CLOPF</name>